<reference evidence="2" key="2">
    <citation type="submission" date="2020-05" db="EMBL/GenBank/DDBJ databases">
        <authorList>
            <person name="Kim H.-S."/>
            <person name="Proctor R.H."/>
            <person name="Brown D.W."/>
        </authorList>
    </citation>
    <scope>NUCLEOTIDE SEQUENCE</scope>
    <source>
        <strain evidence="2">NRRL 45417</strain>
    </source>
</reference>
<accession>A0A8H4T249</accession>
<reference evidence="2" key="1">
    <citation type="journal article" date="2020" name="BMC Genomics">
        <title>Correction to: Identification and distribution of gene clusters required for synthesis of sphingolipid metabolism inhibitors in diverse species of the filamentous fungus Fusarium.</title>
        <authorList>
            <person name="Kim H.S."/>
            <person name="Lohmar J.M."/>
            <person name="Busman M."/>
            <person name="Brown D.W."/>
            <person name="Naumann T.A."/>
            <person name="Divon H.H."/>
            <person name="Lysoe E."/>
            <person name="Uhlig S."/>
            <person name="Proctor R.H."/>
        </authorList>
    </citation>
    <scope>NUCLEOTIDE SEQUENCE</scope>
    <source>
        <strain evidence="2">NRRL 45417</strain>
    </source>
</reference>
<dbReference type="EMBL" id="JABFAI010000224">
    <property type="protein sequence ID" value="KAF4949944.1"/>
    <property type="molecule type" value="Genomic_DNA"/>
</dbReference>
<organism evidence="2 3">
    <name type="scientific">Fusarium gaditjirri</name>
    <dbReference type="NCBI Taxonomy" id="282569"/>
    <lineage>
        <taxon>Eukaryota</taxon>
        <taxon>Fungi</taxon>
        <taxon>Dikarya</taxon>
        <taxon>Ascomycota</taxon>
        <taxon>Pezizomycotina</taxon>
        <taxon>Sordariomycetes</taxon>
        <taxon>Hypocreomycetidae</taxon>
        <taxon>Hypocreales</taxon>
        <taxon>Nectriaceae</taxon>
        <taxon>Fusarium</taxon>
        <taxon>Fusarium nisikadoi species complex</taxon>
    </lineage>
</organism>
<proteinExistence type="predicted"/>
<dbReference type="Proteomes" id="UP000604273">
    <property type="component" value="Unassembled WGS sequence"/>
</dbReference>
<keyword evidence="3" id="KW-1185">Reference proteome</keyword>
<evidence type="ECO:0000313" key="2">
    <source>
        <dbReference type="EMBL" id="KAF4949944.1"/>
    </source>
</evidence>
<evidence type="ECO:0000313" key="3">
    <source>
        <dbReference type="Proteomes" id="UP000604273"/>
    </source>
</evidence>
<dbReference type="OrthoDB" id="5055973at2759"/>
<keyword evidence="1" id="KW-1133">Transmembrane helix</keyword>
<protein>
    <submittedName>
        <fullName evidence="2">Uncharacterized protein</fullName>
    </submittedName>
</protein>
<gene>
    <name evidence="2" type="ORF">FGADI_8545</name>
</gene>
<feature type="transmembrane region" description="Helical" evidence="1">
    <location>
        <begin position="20"/>
        <end position="38"/>
    </location>
</feature>
<comment type="caution">
    <text evidence="2">The sequence shown here is derived from an EMBL/GenBank/DDBJ whole genome shotgun (WGS) entry which is preliminary data.</text>
</comment>
<dbReference type="AlphaFoldDB" id="A0A8H4T249"/>
<keyword evidence="1" id="KW-0812">Transmembrane</keyword>
<evidence type="ECO:0000256" key="1">
    <source>
        <dbReference type="SAM" id="Phobius"/>
    </source>
</evidence>
<name>A0A8H4T249_9HYPO</name>
<keyword evidence="1" id="KW-0472">Membrane</keyword>
<sequence length="114" mass="12737">MPPKPKPKPKSGGGDSLGGILIFGALYAVAASGIASLFEENPDKKDAKEEPKQEEKSWLERNTWVKEKGYYTKQVYEQFKDQKITDVPIIDTEPLPLTQLDREQAESMLKPSGD</sequence>